<evidence type="ECO:0008006" key="9">
    <source>
        <dbReference type="Google" id="ProtNLM"/>
    </source>
</evidence>
<dbReference type="Proteomes" id="UP000177583">
    <property type="component" value="Unassembled WGS sequence"/>
</dbReference>
<dbReference type="GO" id="GO:0005886">
    <property type="term" value="C:plasma membrane"/>
    <property type="evidence" value="ECO:0007669"/>
    <property type="project" value="TreeGrafter"/>
</dbReference>
<keyword evidence="3" id="KW-0807">Transducer</keyword>
<dbReference type="PRINTS" id="PR00260">
    <property type="entry name" value="CHEMTRNSDUCR"/>
</dbReference>
<dbReference type="InterPro" id="IPR051310">
    <property type="entry name" value="MCP_chemotaxis"/>
</dbReference>
<evidence type="ECO:0000313" key="8">
    <source>
        <dbReference type="Proteomes" id="UP000177583"/>
    </source>
</evidence>
<keyword evidence="1" id="KW-0145">Chemotaxis</keyword>
<organism evidence="7 8">
    <name type="scientific">Candidatus Lambdaproteobacteria bacterium RIFOXYD2_FULL_56_26</name>
    <dbReference type="NCBI Taxonomy" id="1817773"/>
    <lineage>
        <taxon>Bacteria</taxon>
        <taxon>Pseudomonadati</taxon>
        <taxon>Pseudomonadota</taxon>
        <taxon>Candidatus Lambdaproteobacteria</taxon>
    </lineage>
</organism>
<sequence length="524" mass="56856">MSIRAKLILLTITSLFGVVCLPAIGLWQMGKVYEEANFCNVNSIPAIRFLTEATNSYMSYRLRVWEHINTKDEGELQRTVAEMGELKKHVYDSLDGYKSTIVDKEDQELLEDEMAAFGAIITMMDKVMELDRAGKDEEAIAMLLKNLDQLKEVAAKFKKHQDYNQTLAKQQSEEAAAAKQFATYEMLVISLIIGVISLVIGLVTSKTISSSISRLMGHILAVEKTKHLKAEPKVEGKDEIGQIGAAFNNFVLEIKKVIQEFAKGASILASASTELSASTVQISKTAEELRDNAESSAAAAQETSSNLQQMSEAVNRINIQIGEIQKAGNQATQLASTGTQAVHEARDSMTAITESSKKIVGITRVIEEIASQTNLLSLNAAIEAAKAGEFGKGFAVVAEEVRNLADRSTKAVAEIKQLIEKSEHDVHAGNQVVLRTSEALDQIITAVQTMAQGINQNARDIAEQDASTKEASLAVEDIAKTSEGNASAITQLAATSTQVSETANDLSRTAESLNDEVQKFRLDA</sequence>
<proteinExistence type="inferred from homology"/>
<dbReference type="SMART" id="SM00304">
    <property type="entry name" value="HAMP"/>
    <property type="match status" value="1"/>
</dbReference>
<dbReference type="GO" id="GO:0004888">
    <property type="term" value="F:transmembrane signaling receptor activity"/>
    <property type="evidence" value="ECO:0007669"/>
    <property type="project" value="InterPro"/>
</dbReference>
<evidence type="ECO:0000256" key="3">
    <source>
        <dbReference type="PROSITE-ProRule" id="PRU00284"/>
    </source>
</evidence>
<dbReference type="InterPro" id="IPR024478">
    <property type="entry name" value="HlyB_4HB_MCP"/>
</dbReference>
<feature type="coiled-coil region" evidence="4">
    <location>
        <begin position="283"/>
        <end position="310"/>
    </location>
</feature>
<reference evidence="7 8" key="1">
    <citation type="journal article" date="2016" name="Nat. Commun.">
        <title>Thousands of microbial genomes shed light on interconnected biogeochemical processes in an aquifer system.</title>
        <authorList>
            <person name="Anantharaman K."/>
            <person name="Brown C.T."/>
            <person name="Hug L.A."/>
            <person name="Sharon I."/>
            <person name="Castelle C.J."/>
            <person name="Probst A.J."/>
            <person name="Thomas B.C."/>
            <person name="Singh A."/>
            <person name="Wilkins M.J."/>
            <person name="Karaoz U."/>
            <person name="Brodie E.L."/>
            <person name="Williams K.H."/>
            <person name="Hubbard S.S."/>
            <person name="Banfield J.F."/>
        </authorList>
    </citation>
    <scope>NUCLEOTIDE SEQUENCE [LARGE SCALE GENOMIC DNA]</scope>
</reference>
<evidence type="ECO:0000256" key="1">
    <source>
        <dbReference type="ARBA" id="ARBA00022500"/>
    </source>
</evidence>
<dbReference type="InterPro" id="IPR004089">
    <property type="entry name" value="MCPsignal_dom"/>
</dbReference>
<dbReference type="SUPFAM" id="SSF58104">
    <property type="entry name" value="Methyl-accepting chemotaxis protein (MCP) signaling domain"/>
    <property type="match status" value="1"/>
</dbReference>
<comment type="caution">
    <text evidence="7">The sequence shown here is derived from an EMBL/GenBank/DDBJ whole genome shotgun (WGS) entry which is preliminary data.</text>
</comment>
<dbReference type="Pfam" id="PF00015">
    <property type="entry name" value="MCPsignal"/>
    <property type="match status" value="1"/>
</dbReference>
<comment type="similarity">
    <text evidence="2">Belongs to the methyl-accepting chemotaxis (MCP) protein family.</text>
</comment>
<dbReference type="GO" id="GO:0007165">
    <property type="term" value="P:signal transduction"/>
    <property type="evidence" value="ECO:0007669"/>
    <property type="project" value="UniProtKB-KW"/>
</dbReference>
<dbReference type="Gene3D" id="1.10.287.950">
    <property type="entry name" value="Methyl-accepting chemotaxis protein"/>
    <property type="match status" value="1"/>
</dbReference>
<feature type="domain" description="Methyl-accepting transducer" evidence="5">
    <location>
        <begin position="271"/>
        <end position="493"/>
    </location>
</feature>
<dbReference type="GO" id="GO:0006935">
    <property type="term" value="P:chemotaxis"/>
    <property type="evidence" value="ECO:0007669"/>
    <property type="project" value="UniProtKB-KW"/>
</dbReference>
<dbReference type="EMBL" id="MFNF01000061">
    <property type="protein sequence ID" value="OGG99044.1"/>
    <property type="molecule type" value="Genomic_DNA"/>
</dbReference>
<dbReference type="PROSITE" id="PS50111">
    <property type="entry name" value="CHEMOTAXIS_TRANSDUC_2"/>
    <property type="match status" value="1"/>
</dbReference>
<dbReference type="InterPro" id="IPR004090">
    <property type="entry name" value="Chemotax_Me-accpt_rcpt"/>
</dbReference>
<dbReference type="InterPro" id="IPR003660">
    <property type="entry name" value="HAMP_dom"/>
</dbReference>
<dbReference type="PANTHER" id="PTHR43531:SF11">
    <property type="entry name" value="METHYL-ACCEPTING CHEMOTAXIS PROTEIN 3"/>
    <property type="match status" value="1"/>
</dbReference>
<feature type="domain" description="HAMP" evidence="6">
    <location>
        <begin position="206"/>
        <end position="259"/>
    </location>
</feature>
<dbReference type="Pfam" id="PF00672">
    <property type="entry name" value="HAMP"/>
    <property type="match status" value="1"/>
</dbReference>
<evidence type="ECO:0000259" key="6">
    <source>
        <dbReference type="PROSITE" id="PS50885"/>
    </source>
</evidence>
<dbReference type="AlphaFoldDB" id="A0A1F6GLP7"/>
<evidence type="ECO:0000256" key="4">
    <source>
        <dbReference type="SAM" id="Coils"/>
    </source>
</evidence>
<gene>
    <name evidence="7" type="ORF">A2557_09770</name>
</gene>
<accession>A0A1F6GLP7</accession>
<protein>
    <recommendedName>
        <fullName evidence="9">Chemotaxis protein</fullName>
    </recommendedName>
</protein>
<dbReference type="PANTHER" id="PTHR43531">
    <property type="entry name" value="PROTEIN ICFG"/>
    <property type="match status" value="1"/>
</dbReference>
<dbReference type="Pfam" id="PF12729">
    <property type="entry name" value="4HB_MCP_1"/>
    <property type="match status" value="1"/>
</dbReference>
<name>A0A1F6GLP7_9PROT</name>
<dbReference type="SMART" id="SM00283">
    <property type="entry name" value="MA"/>
    <property type="match status" value="1"/>
</dbReference>
<evidence type="ECO:0000259" key="5">
    <source>
        <dbReference type="PROSITE" id="PS50111"/>
    </source>
</evidence>
<dbReference type="PROSITE" id="PS50885">
    <property type="entry name" value="HAMP"/>
    <property type="match status" value="1"/>
</dbReference>
<evidence type="ECO:0000256" key="2">
    <source>
        <dbReference type="ARBA" id="ARBA00029447"/>
    </source>
</evidence>
<keyword evidence="4" id="KW-0175">Coiled coil</keyword>
<evidence type="ECO:0000313" key="7">
    <source>
        <dbReference type="EMBL" id="OGG99044.1"/>
    </source>
</evidence>